<dbReference type="Proteomes" id="UP000324907">
    <property type="component" value="Unassembled WGS sequence"/>
</dbReference>
<sequence length="531" mass="53372">MAQTEAPQVEMRTLVGDAQAALGHVRDAVAAFTSSLSEELQAGGSLARKLATDAQASHDELNALADSMAASDEVDTLRRADLVYPALARAMLLLSSAATAAADFDDTYKLQERASAAVTDAYTRAAGALASAQEGAKALQERAAPVAGAAEAIRGALASAEARVAALIEASPEGSLVDTVRSGLEGAQAELADIRSAWDAGRKDGLLDAASGALGRAHSALMSAATASKTGMRTAIDSTYSATRIRAFAAVEAARTQVDSARTRFTPALAEAAALGAEGAGSLTRAVAVLGRAAEDVVVEAAVAGNNATGCSARVAAAVEALHLRSAVDAVVDKASALAESEGGRAVVQRATEVDSAYCGGCGSRSASAIWRLAEALVGYAGHIATRVSDATVTKAAAPAPVSAAGTPAKPSCPPASASGADRSPATSPLSRRDEAATFAEALRRGDGSPPSTFAEAAIHPPAEAPATQHVTVTDTQSAPSGPVDADDDDSADDASSSPRDTSPPRSHTATARSTSGTSGRRRRKPKRSGQ</sequence>
<name>A0A5A8C6U6_CAFRO</name>
<feature type="compositionally biased region" description="Low complexity" evidence="1">
    <location>
        <begin position="400"/>
        <end position="421"/>
    </location>
</feature>
<evidence type="ECO:0000313" key="5">
    <source>
        <dbReference type="Proteomes" id="UP000325113"/>
    </source>
</evidence>
<dbReference type="EMBL" id="VLTL01000007">
    <property type="protein sequence ID" value="KAA0171292.1"/>
    <property type="molecule type" value="Genomic_DNA"/>
</dbReference>
<dbReference type="EMBL" id="VLTM01000147">
    <property type="protein sequence ID" value="KAA0148505.1"/>
    <property type="molecule type" value="Genomic_DNA"/>
</dbReference>
<feature type="compositionally biased region" description="Low complexity" evidence="1">
    <location>
        <begin position="494"/>
        <end position="519"/>
    </location>
</feature>
<protein>
    <submittedName>
        <fullName evidence="2">Uncharacterized protein</fullName>
    </submittedName>
</protein>
<dbReference type="Proteomes" id="UP000325113">
    <property type="component" value="Unassembled WGS sequence"/>
</dbReference>
<reference evidence="4 5" key="1">
    <citation type="submission" date="2019-07" db="EMBL/GenBank/DDBJ databases">
        <title>Genomes of Cafeteria roenbergensis.</title>
        <authorList>
            <person name="Fischer M.G."/>
            <person name="Hackl T."/>
            <person name="Roman M."/>
        </authorList>
    </citation>
    <scope>NUCLEOTIDE SEQUENCE [LARGE SCALE GENOMIC DNA]</scope>
    <source>
        <strain evidence="2 5">Cflag</strain>
        <strain evidence="3 4">RCC970-E3</strain>
    </source>
</reference>
<evidence type="ECO:0000313" key="4">
    <source>
        <dbReference type="Proteomes" id="UP000324907"/>
    </source>
</evidence>
<dbReference type="AlphaFoldDB" id="A0A5A8C6U6"/>
<organism evidence="2 5">
    <name type="scientific">Cafeteria roenbergensis</name>
    <name type="common">Marine flagellate</name>
    <dbReference type="NCBI Taxonomy" id="33653"/>
    <lineage>
        <taxon>Eukaryota</taxon>
        <taxon>Sar</taxon>
        <taxon>Stramenopiles</taxon>
        <taxon>Bigyra</taxon>
        <taxon>Opalozoa</taxon>
        <taxon>Bicosoecida</taxon>
        <taxon>Cafeteriaceae</taxon>
        <taxon>Cafeteria</taxon>
    </lineage>
</organism>
<evidence type="ECO:0000313" key="3">
    <source>
        <dbReference type="EMBL" id="KAA0171292.1"/>
    </source>
</evidence>
<proteinExistence type="predicted"/>
<evidence type="ECO:0000256" key="1">
    <source>
        <dbReference type="SAM" id="MobiDB-lite"/>
    </source>
</evidence>
<accession>A0A5A8C6U6</accession>
<feature type="compositionally biased region" description="Basic residues" evidence="1">
    <location>
        <begin position="520"/>
        <end position="531"/>
    </location>
</feature>
<feature type="region of interest" description="Disordered" evidence="1">
    <location>
        <begin position="400"/>
        <end position="433"/>
    </location>
</feature>
<comment type="caution">
    <text evidence="2">The sequence shown here is derived from an EMBL/GenBank/DDBJ whole genome shotgun (WGS) entry which is preliminary data.</text>
</comment>
<feature type="region of interest" description="Disordered" evidence="1">
    <location>
        <begin position="464"/>
        <end position="531"/>
    </location>
</feature>
<gene>
    <name evidence="3" type="ORF">FNF28_00783</name>
    <name evidence="2" type="ORF">FNF31_07394</name>
</gene>
<evidence type="ECO:0000313" key="2">
    <source>
        <dbReference type="EMBL" id="KAA0148505.1"/>
    </source>
</evidence>